<protein>
    <submittedName>
        <fullName evidence="1">Uncharacterized protein</fullName>
    </submittedName>
</protein>
<feature type="non-terminal residue" evidence="1">
    <location>
        <position position="1"/>
    </location>
</feature>
<dbReference type="AlphaFoldDB" id="A0A5C6M3N4"/>
<dbReference type="Proteomes" id="UP000321083">
    <property type="component" value="Unassembled WGS sequence"/>
</dbReference>
<proteinExistence type="predicted"/>
<organism evidence="1 2">
    <name type="scientific">Planctomyces bekefii</name>
    <dbReference type="NCBI Taxonomy" id="1653850"/>
    <lineage>
        <taxon>Bacteria</taxon>
        <taxon>Pseudomonadati</taxon>
        <taxon>Planctomycetota</taxon>
        <taxon>Planctomycetia</taxon>
        <taxon>Planctomycetales</taxon>
        <taxon>Planctomycetaceae</taxon>
        <taxon>Planctomyces</taxon>
    </lineage>
</organism>
<keyword evidence="2" id="KW-1185">Reference proteome</keyword>
<accession>A0A5C6M3N4</accession>
<reference evidence="1 2" key="1">
    <citation type="submission" date="2019-08" db="EMBL/GenBank/DDBJ databases">
        <title>100 year-old enigma solved: identification of Planctomyces bekefii, the type genus and species of the phylum Planctomycetes.</title>
        <authorList>
            <person name="Svetlana D.N."/>
            <person name="Overmann J."/>
        </authorList>
    </citation>
    <scope>NUCLEOTIDE SEQUENCE [LARGE SCALE GENOMIC DNA]</scope>
    <source>
        <strain evidence="1">Phe10_nw2017</strain>
    </source>
</reference>
<sequence length="599" mass="65430">DRDFFNNLLSGGDPIRELLQWLNQGEAFRAARTENQWRGFVEICKSQLNFDPENDGPIKAAGLLAYRKANWDKVWGRFCEAPTRYTVVPSLIRKTQLPPGLFDDKSSWPQWNEAEERNLRQLMLKTAQVPAHEARQQILDAEEQHARRRELVWAELGESPLAVALKSLTTLAEVTKQTAASGTLEELSAAYQTKGWTADAAVLEALSAVQSQEDLAAVRAVIQSLYLPWLDDSARHLQKLVAATTYPGRPAASSASLSTEAGDVFLFVDGLRFDVARSLDGLLRQQGYAVEVSAHWAALPSVTATAKPAVTPVRHLIRGQDVNADFEPSVAATGQSLKGGYQLKKLLTDSGWQVLEHQDTGDPRGTAWTEVGDIDHEGHVRGSQLSRNLDGILRNIRDRVSQLLAAGWKNVRIITDHGWLLLPGGLPKTELPAALSDNTWGRCAAIKPGAACNESLYPWYWNADLNFALAPGVSCYRAGVEYTHGGLSLQECLVAFLHVTTQAGGFRASSTQIQSVSWKGLRCKVTLSTSGQGLLLDIRTHPANSATSVTTGEKPFKGDGSASVVIEDDSLMEHEATIVILDPNGQLIAQKTTMIGRES</sequence>
<name>A0A5C6M3N4_9PLAN</name>
<evidence type="ECO:0000313" key="1">
    <source>
        <dbReference type="EMBL" id="TWW08709.1"/>
    </source>
</evidence>
<gene>
    <name evidence="1" type="ORF">E3A20_21620</name>
</gene>
<evidence type="ECO:0000313" key="2">
    <source>
        <dbReference type="Proteomes" id="UP000321083"/>
    </source>
</evidence>
<comment type="caution">
    <text evidence="1">The sequence shown here is derived from an EMBL/GenBank/DDBJ whole genome shotgun (WGS) entry which is preliminary data.</text>
</comment>
<reference evidence="1 2" key="2">
    <citation type="submission" date="2019-08" db="EMBL/GenBank/DDBJ databases">
        <authorList>
            <person name="Henke P."/>
        </authorList>
    </citation>
    <scope>NUCLEOTIDE SEQUENCE [LARGE SCALE GENOMIC DNA]</scope>
    <source>
        <strain evidence="1">Phe10_nw2017</strain>
    </source>
</reference>
<dbReference type="NCBIfam" id="NF033450">
    <property type="entry name" value="BREX_PglZ_1_B"/>
    <property type="match status" value="1"/>
</dbReference>
<dbReference type="EMBL" id="SRHE01000538">
    <property type="protein sequence ID" value="TWW08709.1"/>
    <property type="molecule type" value="Genomic_DNA"/>
</dbReference>